<dbReference type="HOGENOM" id="CLU_2478928_0_0_9"/>
<evidence type="ECO:0000313" key="1">
    <source>
        <dbReference type="EMBL" id="ACJ34795.1"/>
    </source>
</evidence>
<proteinExistence type="predicted"/>
<evidence type="ECO:0000313" key="2">
    <source>
        <dbReference type="Proteomes" id="UP000000742"/>
    </source>
</evidence>
<dbReference type="KEGG" id="afl:Aflv_2438"/>
<accession>B7GF31</accession>
<dbReference type="STRING" id="491915.Aflv_2438"/>
<protein>
    <submittedName>
        <fullName evidence="1">Uncharacterized protein</fullName>
    </submittedName>
</protein>
<sequence length="93" mass="10732">MFQKGENQSMMDSLQIIDGYFSNKEFYMRSVAGFPLEGRFKAAGLRSLARLIDENEPFSFTLGPNTVLHVPVELNRQLKKELFMIAEKLDEKE</sequence>
<dbReference type="EMBL" id="CP000922">
    <property type="protein sequence ID" value="ACJ34795.1"/>
    <property type="molecule type" value="Genomic_DNA"/>
</dbReference>
<dbReference type="AlphaFoldDB" id="B7GF31"/>
<dbReference type="Proteomes" id="UP000000742">
    <property type="component" value="Chromosome"/>
</dbReference>
<organism evidence="1 2">
    <name type="scientific">Anoxybacillus flavithermus (strain DSM 21510 / WK1)</name>
    <dbReference type="NCBI Taxonomy" id="491915"/>
    <lineage>
        <taxon>Bacteria</taxon>
        <taxon>Bacillati</taxon>
        <taxon>Bacillota</taxon>
        <taxon>Bacilli</taxon>
        <taxon>Bacillales</taxon>
        <taxon>Anoxybacillaceae</taxon>
        <taxon>Anoxybacillus</taxon>
    </lineage>
</organism>
<name>B7GF31_ANOFW</name>
<dbReference type="eggNOG" id="ENOG5033J8Z">
    <property type="taxonomic scope" value="Bacteria"/>
</dbReference>
<reference evidence="1 2" key="1">
    <citation type="journal article" date="2008" name="Genome Biol.">
        <title>Encapsulated in silica: genome, proteome and physiology of the thermophilic bacterium Anoxybacillus flavithermus WK1.</title>
        <authorList>
            <person name="Saw J.H."/>
            <person name="Mountain B.W."/>
            <person name="Feng L."/>
            <person name="Omelchenko M.V."/>
            <person name="Hou S."/>
            <person name="Saito J.A."/>
            <person name="Stott M.B."/>
            <person name="Li D."/>
            <person name="Zhao G."/>
            <person name="Wu J."/>
            <person name="Galperin M.Y."/>
            <person name="Koonin E.V."/>
            <person name="Makarova K.S."/>
            <person name="Wolf Y.I."/>
            <person name="Rigden D.J."/>
            <person name="Dunfield P.F."/>
            <person name="Wang L."/>
            <person name="Alam M."/>
        </authorList>
    </citation>
    <scope>NUCLEOTIDE SEQUENCE [LARGE SCALE GENOMIC DNA]</scope>
    <source>
        <strain evidence="2">DSM 21510 / WK1</strain>
    </source>
</reference>
<gene>
    <name evidence="1" type="ordered locus">Aflv_2438</name>
</gene>